<dbReference type="SUPFAM" id="SSF51197">
    <property type="entry name" value="Clavaminate synthase-like"/>
    <property type="match status" value="1"/>
</dbReference>
<sequence length="378" mass="42650">MLYAVCQFNKNKKLTYVIGVEYYPRHWTNIALKDFVKMHRQQHRDSLELSYHDISECHITYSSAQELLSRLSSLNINEDIDFINSAEWIGNQLRKSLPVQAVKSIEDFAQNNSEAALIIRGLPLGGLIPPTPYDGFTENKNLVLANALHIGIYHLAGYSPIAYKNENNGKLFRHVVPAKQGKGQKSSHGSDLTFGFHVDNPDLPLSPEPIVDKSACPELLSLMAIRSDLKVKSSIVILDNVLANLNRAVIQTLCTDEYMVERPASFDIGQSSRLPILTYDENNIPYCRYDKENISPLTPKAAAALLMLEAELEKQTNQITTVFCPGDMLLIKNQRTLHRREAYQARNDGSDRWLIRLFGAQSLDRIIPVNTFSHIGQD</sequence>
<dbReference type="KEGG" id="mme:Marme_0948"/>
<evidence type="ECO:0000256" key="5">
    <source>
        <dbReference type="PIRSR" id="PIRSR019543-2"/>
    </source>
</evidence>
<dbReference type="eggNOG" id="COG2175">
    <property type="taxonomic scope" value="Bacteria"/>
</dbReference>
<dbReference type="GO" id="GO:0005506">
    <property type="term" value="F:iron ion binding"/>
    <property type="evidence" value="ECO:0007669"/>
    <property type="project" value="InterPro"/>
</dbReference>
<evidence type="ECO:0000256" key="1">
    <source>
        <dbReference type="ARBA" id="ARBA00008425"/>
    </source>
</evidence>
<dbReference type="GO" id="GO:0016706">
    <property type="term" value="F:2-oxoglutarate-dependent dioxygenase activity"/>
    <property type="evidence" value="ECO:0007669"/>
    <property type="project" value="UniProtKB-ARBA"/>
</dbReference>
<accession>F2K3X4</accession>
<comment type="similarity">
    <text evidence="1">Belongs to the clavaminate synthase family.</text>
</comment>
<dbReference type="InterPro" id="IPR042098">
    <property type="entry name" value="TauD-like_sf"/>
</dbReference>
<dbReference type="PATRIC" id="fig|717774.3.peg.990"/>
<dbReference type="AlphaFoldDB" id="F2K3X4"/>
<evidence type="ECO:0000259" key="6">
    <source>
        <dbReference type="Pfam" id="PF02668"/>
    </source>
</evidence>
<proteinExistence type="inferred from homology"/>
<dbReference type="Gene3D" id="3.60.130.10">
    <property type="entry name" value="Clavaminate synthase-like"/>
    <property type="match status" value="1"/>
</dbReference>
<dbReference type="HOGENOM" id="CLU_044078_0_1_6"/>
<dbReference type="STRING" id="717774.Marme_0948"/>
<keyword evidence="8" id="KW-1185">Reference proteome</keyword>
<name>F2K3X4_MARM1</name>
<reference evidence="7 8" key="1">
    <citation type="journal article" date="2012" name="Stand. Genomic Sci.">
        <title>Complete genome sequence of the melanogenic marine bacterium Marinomonas mediterranea type strain (MMB-1(T)).</title>
        <authorList>
            <person name="Lucas-Elio P."/>
            <person name="Goodwin L."/>
            <person name="Woyke T."/>
            <person name="Pitluck S."/>
            <person name="Nolan M."/>
            <person name="Kyrpides N.C."/>
            <person name="Detter J.C."/>
            <person name="Copeland A."/>
            <person name="Teshima H."/>
            <person name="Bruce D."/>
            <person name="Detter C."/>
            <person name="Tapia R."/>
            <person name="Han S."/>
            <person name="Land M.L."/>
            <person name="Ivanova N."/>
            <person name="Mikhailova N."/>
            <person name="Johnston A.W."/>
            <person name="Sanchez-Amat A."/>
        </authorList>
    </citation>
    <scope>NUCLEOTIDE SEQUENCE [LARGE SCALE GENOMIC DNA]</scope>
    <source>
        <strain evidence="8">ATCC 700492 / JCM 21426 / NBRC 103028 / MMB-1</strain>
    </source>
</reference>
<feature type="domain" description="TauD/TfdA-like" evidence="6">
    <location>
        <begin position="264"/>
        <end position="357"/>
    </location>
</feature>
<keyword evidence="4 5" id="KW-0408">Iron</keyword>
<feature type="binding site" evidence="5">
    <location>
        <position position="338"/>
    </location>
    <ligand>
        <name>Fe cation</name>
        <dbReference type="ChEBI" id="CHEBI:24875"/>
    </ligand>
</feature>
<protein>
    <recommendedName>
        <fullName evidence="6">TauD/TfdA-like domain-containing protein</fullName>
    </recommendedName>
</protein>
<dbReference type="InterPro" id="IPR014503">
    <property type="entry name" value="Clavaminate_syn-like"/>
</dbReference>
<dbReference type="Pfam" id="PF02668">
    <property type="entry name" value="TauD"/>
    <property type="match status" value="1"/>
</dbReference>
<dbReference type="InterPro" id="IPR003819">
    <property type="entry name" value="TauD/TfdA-like"/>
</dbReference>
<gene>
    <name evidence="7" type="ordered locus">Marme_0948</name>
</gene>
<dbReference type="RefSeq" id="WP_013660128.1">
    <property type="nucleotide sequence ID" value="NC_015276.1"/>
</dbReference>
<dbReference type="PIRSF" id="PIRSF019543">
    <property type="entry name" value="Clavaminate_syn"/>
    <property type="match status" value="1"/>
</dbReference>
<evidence type="ECO:0000313" key="7">
    <source>
        <dbReference type="EMBL" id="ADZ90223.1"/>
    </source>
</evidence>
<evidence type="ECO:0000256" key="3">
    <source>
        <dbReference type="ARBA" id="ARBA00023002"/>
    </source>
</evidence>
<evidence type="ECO:0000256" key="2">
    <source>
        <dbReference type="ARBA" id="ARBA00022723"/>
    </source>
</evidence>
<keyword evidence="2 5" id="KW-0479">Metal-binding</keyword>
<keyword evidence="3" id="KW-0560">Oxidoreductase</keyword>
<dbReference type="Proteomes" id="UP000001062">
    <property type="component" value="Chromosome"/>
</dbReference>
<dbReference type="EMBL" id="CP002583">
    <property type="protein sequence ID" value="ADZ90223.1"/>
    <property type="molecule type" value="Genomic_DNA"/>
</dbReference>
<organism evidence="7 8">
    <name type="scientific">Marinomonas mediterranea (strain ATCC 700492 / JCM 21426 / NBRC 103028 / MMB-1)</name>
    <dbReference type="NCBI Taxonomy" id="717774"/>
    <lineage>
        <taxon>Bacteria</taxon>
        <taxon>Pseudomonadati</taxon>
        <taxon>Pseudomonadota</taxon>
        <taxon>Gammaproteobacteria</taxon>
        <taxon>Oceanospirillales</taxon>
        <taxon>Oceanospirillaceae</taxon>
        <taxon>Marinomonas</taxon>
    </lineage>
</organism>
<evidence type="ECO:0000313" key="8">
    <source>
        <dbReference type="Proteomes" id="UP000001062"/>
    </source>
</evidence>
<evidence type="ECO:0000256" key="4">
    <source>
        <dbReference type="ARBA" id="ARBA00023004"/>
    </source>
</evidence>